<evidence type="ECO:0000256" key="1">
    <source>
        <dbReference type="ARBA" id="ARBA00007164"/>
    </source>
</evidence>
<dbReference type="Pfam" id="PF00768">
    <property type="entry name" value="Peptidase_S11"/>
    <property type="match status" value="1"/>
</dbReference>
<dbReference type="NCBIfam" id="NF008668">
    <property type="entry name" value="PRK11669.1"/>
    <property type="match status" value="1"/>
</dbReference>
<keyword evidence="10" id="KW-1133">Transmembrane helix</keyword>
<dbReference type="HOGENOM" id="CLU_027070_0_3_6"/>
<dbReference type="GO" id="GO:0006508">
    <property type="term" value="P:proteolysis"/>
    <property type="evidence" value="ECO:0007669"/>
    <property type="project" value="InterPro"/>
</dbReference>
<dbReference type="InterPro" id="IPR012338">
    <property type="entry name" value="Beta-lactam/transpept-like"/>
</dbReference>
<gene>
    <name evidence="12" type="ordered locus">Spro_2561</name>
</gene>
<evidence type="ECO:0000256" key="3">
    <source>
        <dbReference type="ARBA" id="ARBA00022801"/>
    </source>
</evidence>
<sequence length="320" mass="35953">MIKRLPNPCRILIPLQRHPIFSTFAVQTLGNIHSPVRIIVTSAMSLFNSLIRFPARRFGAILVLTLLFILPAAQAAAPLALYSKSVLVVNQRTGKILYQKQANRVQPIASLTKLMTAMVTLDSKRPLGNRMMVTAADRDLLKKTHSRLTIGSTLSRRDMLHIALMSSENRAASALSRNYPGGRKAFVAKMNQKARTIGMKHARFYDPTGLTPRNVASANDLLKMVNHAYRYQTIRRFSTDKQQIVRPGRGQLVYRSSNGLINNPTWKIQLQKTGFTDEAGHCLVMRTLIKGQPVVIILLGSKQRYGHYKDAIRLKAWLES</sequence>
<evidence type="ECO:0000259" key="11">
    <source>
        <dbReference type="Pfam" id="PF00768"/>
    </source>
</evidence>
<evidence type="ECO:0000256" key="7">
    <source>
        <dbReference type="PIRSR" id="PIRSR618044-1"/>
    </source>
</evidence>
<organism evidence="12">
    <name type="scientific">Serratia proteamaculans (strain 568)</name>
    <dbReference type="NCBI Taxonomy" id="399741"/>
    <lineage>
        <taxon>Bacteria</taxon>
        <taxon>Pseudomonadati</taxon>
        <taxon>Pseudomonadota</taxon>
        <taxon>Gammaproteobacteria</taxon>
        <taxon>Enterobacterales</taxon>
        <taxon>Yersiniaceae</taxon>
        <taxon>Serratia</taxon>
    </lineage>
</organism>
<dbReference type="AlphaFoldDB" id="A8GEX2"/>
<dbReference type="PRINTS" id="PR00725">
    <property type="entry name" value="DADACBPTASE1"/>
</dbReference>
<feature type="active site" description="Proton acceptor" evidence="7">
    <location>
        <position position="113"/>
    </location>
</feature>
<feature type="active site" description="Acyl-ester intermediate" evidence="7">
    <location>
        <position position="110"/>
    </location>
</feature>
<evidence type="ECO:0000256" key="10">
    <source>
        <dbReference type="SAM" id="Phobius"/>
    </source>
</evidence>
<feature type="domain" description="Peptidase S11 D-alanyl-D-alanine carboxypeptidase A N-terminal" evidence="11">
    <location>
        <begin position="75"/>
        <end position="302"/>
    </location>
</feature>
<keyword evidence="5" id="KW-0573">Peptidoglycan synthesis</keyword>
<protein>
    <submittedName>
        <fullName evidence="12">Peptidase S11 D-alanyl-D-alanine carboxypeptidase 1</fullName>
    </submittedName>
</protein>
<dbReference type="GO" id="GO:0009252">
    <property type="term" value="P:peptidoglycan biosynthetic process"/>
    <property type="evidence" value="ECO:0007669"/>
    <property type="project" value="UniProtKB-KW"/>
</dbReference>
<keyword evidence="6" id="KW-0961">Cell wall biogenesis/degradation</keyword>
<evidence type="ECO:0000256" key="9">
    <source>
        <dbReference type="RuleBase" id="RU004016"/>
    </source>
</evidence>
<evidence type="ECO:0000256" key="5">
    <source>
        <dbReference type="ARBA" id="ARBA00022984"/>
    </source>
</evidence>
<dbReference type="KEGG" id="spe:Spro_2561"/>
<dbReference type="InterPro" id="IPR018044">
    <property type="entry name" value="Peptidase_S11"/>
</dbReference>
<proteinExistence type="inferred from homology"/>
<evidence type="ECO:0000313" key="12">
    <source>
        <dbReference type="EMBL" id="ABV41662.1"/>
    </source>
</evidence>
<keyword evidence="2" id="KW-0732">Signal</keyword>
<dbReference type="eggNOG" id="COG1686">
    <property type="taxonomic scope" value="Bacteria"/>
</dbReference>
<dbReference type="MEROPS" id="S11.007"/>
<feature type="transmembrane region" description="Helical" evidence="10">
    <location>
        <begin position="58"/>
        <end position="82"/>
    </location>
</feature>
<dbReference type="Gene3D" id="3.40.710.10">
    <property type="entry name" value="DD-peptidase/beta-lactamase superfamily"/>
    <property type="match status" value="1"/>
</dbReference>
<keyword evidence="10" id="KW-0812">Transmembrane</keyword>
<name>A8GEX2_SERP5</name>
<dbReference type="PANTHER" id="PTHR21581:SF26">
    <property type="entry name" value="D-ALANYL-D-ALANINE ENDOPEPTIDASE"/>
    <property type="match status" value="1"/>
</dbReference>
<keyword evidence="12" id="KW-0645">Protease</keyword>
<evidence type="ECO:0000256" key="2">
    <source>
        <dbReference type="ARBA" id="ARBA00022729"/>
    </source>
</evidence>
<dbReference type="GO" id="GO:0071555">
    <property type="term" value="P:cell wall organization"/>
    <property type="evidence" value="ECO:0007669"/>
    <property type="project" value="UniProtKB-KW"/>
</dbReference>
<feature type="binding site" evidence="8">
    <location>
        <position position="272"/>
    </location>
    <ligand>
        <name>substrate</name>
    </ligand>
</feature>
<evidence type="ECO:0000256" key="8">
    <source>
        <dbReference type="PIRSR" id="PIRSR618044-2"/>
    </source>
</evidence>
<keyword evidence="4" id="KW-0133">Cell shape</keyword>
<dbReference type="STRING" id="399741.Spro_2561"/>
<dbReference type="EMBL" id="CP000826">
    <property type="protein sequence ID" value="ABV41662.1"/>
    <property type="molecule type" value="Genomic_DNA"/>
</dbReference>
<keyword evidence="3" id="KW-0378">Hydrolase</keyword>
<feature type="active site" evidence="7">
    <location>
        <position position="167"/>
    </location>
</feature>
<accession>A8GEX2</accession>
<dbReference type="SUPFAM" id="SSF56601">
    <property type="entry name" value="beta-lactamase/transpeptidase-like"/>
    <property type="match status" value="1"/>
</dbReference>
<keyword evidence="12" id="KW-0121">Carboxypeptidase</keyword>
<dbReference type="GO" id="GO:0008360">
    <property type="term" value="P:regulation of cell shape"/>
    <property type="evidence" value="ECO:0007669"/>
    <property type="project" value="UniProtKB-KW"/>
</dbReference>
<reference evidence="12" key="1">
    <citation type="submission" date="2007-09" db="EMBL/GenBank/DDBJ databases">
        <title>Complete sequence of chromosome of Serratia proteamaculans 568.</title>
        <authorList>
            <consortium name="US DOE Joint Genome Institute"/>
            <person name="Copeland A."/>
            <person name="Lucas S."/>
            <person name="Lapidus A."/>
            <person name="Barry K."/>
            <person name="Glavina del Rio T."/>
            <person name="Dalin E."/>
            <person name="Tice H."/>
            <person name="Pitluck S."/>
            <person name="Chain P."/>
            <person name="Malfatti S."/>
            <person name="Shin M."/>
            <person name="Vergez L."/>
            <person name="Schmutz J."/>
            <person name="Larimer F."/>
            <person name="Land M."/>
            <person name="Hauser L."/>
            <person name="Kyrpides N."/>
            <person name="Kim E."/>
            <person name="Taghavi S."/>
            <person name="Newman L."/>
            <person name="Vangronsveld J."/>
            <person name="van der Lelie D."/>
            <person name="Richardson P."/>
        </authorList>
    </citation>
    <scope>NUCLEOTIDE SEQUENCE [LARGE SCALE GENOMIC DNA]</scope>
    <source>
        <strain evidence="12">568</strain>
    </source>
</reference>
<comment type="similarity">
    <text evidence="1 9">Belongs to the peptidase S11 family.</text>
</comment>
<dbReference type="GO" id="GO:0009002">
    <property type="term" value="F:serine-type D-Ala-D-Ala carboxypeptidase activity"/>
    <property type="evidence" value="ECO:0007669"/>
    <property type="project" value="InterPro"/>
</dbReference>
<dbReference type="PANTHER" id="PTHR21581">
    <property type="entry name" value="D-ALANYL-D-ALANINE CARBOXYPEPTIDASE"/>
    <property type="match status" value="1"/>
</dbReference>
<dbReference type="InterPro" id="IPR001967">
    <property type="entry name" value="Peptidase_S11_N"/>
</dbReference>
<evidence type="ECO:0000256" key="4">
    <source>
        <dbReference type="ARBA" id="ARBA00022960"/>
    </source>
</evidence>
<keyword evidence="10" id="KW-0472">Membrane</keyword>
<evidence type="ECO:0000256" key="6">
    <source>
        <dbReference type="ARBA" id="ARBA00023316"/>
    </source>
</evidence>